<keyword evidence="6" id="KW-0378">Hydrolase</keyword>
<evidence type="ECO:0000256" key="8">
    <source>
        <dbReference type="ARBA" id="ARBA00023118"/>
    </source>
</evidence>
<dbReference type="Proteomes" id="UP000285961">
    <property type="component" value="Unassembled WGS sequence"/>
</dbReference>
<evidence type="ECO:0000256" key="7">
    <source>
        <dbReference type="ARBA" id="ARBA00022842"/>
    </source>
</evidence>
<comment type="cofactor">
    <cofactor evidence="1">
        <name>Mg(2+)</name>
        <dbReference type="ChEBI" id="CHEBI:18420"/>
    </cofactor>
</comment>
<name>A0A419ENU3_9BACT</name>
<keyword evidence="7" id="KW-0460">Magnesium</keyword>
<dbReference type="GO" id="GO:0046872">
    <property type="term" value="F:metal ion binding"/>
    <property type="evidence" value="ECO:0007669"/>
    <property type="project" value="UniProtKB-KW"/>
</dbReference>
<evidence type="ECO:0000313" key="9">
    <source>
        <dbReference type="EMBL" id="RJP64442.1"/>
    </source>
</evidence>
<keyword evidence="8" id="KW-0051">Antiviral defense</keyword>
<evidence type="ECO:0000256" key="1">
    <source>
        <dbReference type="ARBA" id="ARBA00001946"/>
    </source>
</evidence>
<dbReference type="InterPro" id="IPR021127">
    <property type="entry name" value="CRISPR_associated_Cas2"/>
</dbReference>
<keyword evidence="5 9" id="KW-0255">Endonuclease</keyword>
<dbReference type="GO" id="GO:0043571">
    <property type="term" value="P:maintenance of CRISPR repeat elements"/>
    <property type="evidence" value="ECO:0007669"/>
    <property type="project" value="InterPro"/>
</dbReference>
<evidence type="ECO:0000256" key="5">
    <source>
        <dbReference type="ARBA" id="ARBA00022759"/>
    </source>
</evidence>
<reference evidence="9 10" key="1">
    <citation type="journal article" date="2017" name="ISME J.">
        <title>Energy and carbon metabolisms in a deep terrestrial subsurface fluid microbial community.</title>
        <authorList>
            <person name="Momper L."/>
            <person name="Jungbluth S.P."/>
            <person name="Lee M.D."/>
            <person name="Amend J.P."/>
        </authorList>
    </citation>
    <scope>NUCLEOTIDE SEQUENCE [LARGE SCALE GENOMIC DNA]</scope>
    <source>
        <strain evidence="9">SURF_17</strain>
    </source>
</reference>
<dbReference type="GO" id="GO:0004521">
    <property type="term" value="F:RNA endonuclease activity"/>
    <property type="evidence" value="ECO:0007669"/>
    <property type="project" value="InterPro"/>
</dbReference>
<dbReference type="Gene3D" id="3.30.70.240">
    <property type="match status" value="1"/>
</dbReference>
<dbReference type="AlphaFoldDB" id="A0A419ENU3"/>
<dbReference type="PANTHER" id="PTHR34405:SF3">
    <property type="entry name" value="CRISPR-ASSOCIATED ENDORIBONUCLEASE CAS2 3"/>
    <property type="match status" value="1"/>
</dbReference>
<dbReference type="Pfam" id="PF09827">
    <property type="entry name" value="CRISPR_Cas2"/>
    <property type="match status" value="1"/>
</dbReference>
<dbReference type="PANTHER" id="PTHR34405">
    <property type="entry name" value="CRISPR-ASSOCIATED ENDORIBONUCLEASE CAS2"/>
    <property type="match status" value="1"/>
</dbReference>
<evidence type="ECO:0000256" key="2">
    <source>
        <dbReference type="ARBA" id="ARBA00009959"/>
    </source>
</evidence>
<evidence type="ECO:0000256" key="6">
    <source>
        <dbReference type="ARBA" id="ARBA00022801"/>
    </source>
</evidence>
<proteinExistence type="inferred from homology"/>
<dbReference type="EMBL" id="QZKI01000140">
    <property type="protein sequence ID" value="RJP64442.1"/>
    <property type="molecule type" value="Genomic_DNA"/>
</dbReference>
<organism evidence="9 10">
    <name type="scientific">Candidatus Abyssobacteria bacterium SURF_17</name>
    <dbReference type="NCBI Taxonomy" id="2093361"/>
    <lineage>
        <taxon>Bacteria</taxon>
        <taxon>Pseudomonadati</taxon>
        <taxon>Candidatus Hydrogenedentota</taxon>
        <taxon>Candidatus Abyssobacteria</taxon>
    </lineage>
</organism>
<evidence type="ECO:0000256" key="4">
    <source>
        <dbReference type="ARBA" id="ARBA00022723"/>
    </source>
</evidence>
<comment type="similarity">
    <text evidence="2">Belongs to the CRISPR-associated endoribonuclease Cas2 protein family.</text>
</comment>
<gene>
    <name evidence="9" type="primary">cas2</name>
    <name evidence="9" type="ORF">C4532_19215</name>
</gene>
<dbReference type="CDD" id="cd09725">
    <property type="entry name" value="Cas2_I_II_III"/>
    <property type="match status" value="1"/>
</dbReference>
<keyword evidence="4" id="KW-0479">Metal-binding</keyword>
<accession>A0A419ENU3</accession>
<comment type="caution">
    <text evidence="9">The sequence shown here is derived from an EMBL/GenBank/DDBJ whole genome shotgun (WGS) entry which is preliminary data.</text>
</comment>
<dbReference type="NCBIfam" id="TIGR01573">
    <property type="entry name" value="cas2"/>
    <property type="match status" value="1"/>
</dbReference>
<dbReference type="GO" id="GO:0016787">
    <property type="term" value="F:hydrolase activity"/>
    <property type="evidence" value="ECO:0007669"/>
    <property type="project" value="UniProtKB-KW"/>
</dbReference>
<sequence length="41" mass="4785">MRHGERSAPVSYDVSNNKKRSKIADILKDYGHRVQYSVFEC</sequence>
<keyword evidence="3" id="KW-0540">Nuclease</keyword>
<protein>
    <submittedName>
        <fullName evidence="9">CRISPR-associated endonuclease Cas2</fullName>
    </submittedName>
</protein>
<dbReference type="InterPro" id="IPR019199">
    <property type="entry name" value="Virulence_VapD/CRISPR_Cas2"/>
</dbReference>
<dbReference type="GO" id="GO:0051607">
    <property type="term" value="P:defense response to virus"/>
    <property type="evidence" value="ECO:0007669"/>
    <property type="project" value="UniProtKB-KW"/>
</dbReference>
<feature type="non-terminal residue" evidence="9">
    <location>
        <position position="41"/>
    </location>
</feature>
<evidence type="ECO:0000256" key="3">
    <source>
        <dbReference type="ARBA" id="ARBA00022722"/>
    </source>
</evidence>
<dbReference type="SUPFAM" id="SSF143430">
    <property type="entry name" value="TTP0101/SSO1404-like"/>
    <property type="match status" value="1"/>
</dbReference>
<evidence type="ECO:0000313" key="10">
    <source>
        <dbReference type="Proteomes" id="UP000285961"/>
    </source>
</evidence>